<comment type="catalytic activity">
    <reaction evidence="5">
        <text>N(tele)-phospho-L-histidyl/O-phospho-L-threonyl-[pyruvate, phosphate dikinase] + phosphate + H(+) = N(tele)-phospho-L-histidyl/L-threonyl-[pyruvate, phosphate dikinase] + diphosphate</text>
        <dbReference type="Rhea" id="RHEA:43696"/>
        <dbReference type="Rhea" id="RHEA-COMP:10650"/>
        <dbReference type="Rhea" id="RHEA-COMP:10651"/>
        <dbReference type="ChEBI" id="CHEBI:15378"/>
        <dbReference type="ChEBI" id="CHEBI:30013"/>
        <dbReference type="ChEBI" id="CHEBI:33019"/>
        <dbReference type="ChEBI" id="CHEBI:43474"/>
        <dbReference type="ChEBI" id="CHEBI:61977"/>
        <dbReference type="ChEBI" id="CHEBI:83586"/>
        <dbReference type="EC" id="2.7.4.27"/>
    </reaction>
</comment>
<dbReference type="Pfam" id="PF03618">
    <property type="entry name" value="Kinase-PPPase"/>
    <property type="match status" value="1"/>
</dbReference>
<proteinExistence type="inferred from homology"/>
<dbReference type="GO" id="GO:0005524">
    <property type="term" value="F:ATP binding"/>
    <property type="evidence" value="ECO:0007669"/>
    <property type="project" value="InterPro"/>
</dbReference>
<dbReference type="EC" id="2.7.4.27" evidence="5"/>
<dbReference type="Proteomes" id="UP000539372">
    <property type="component" value="Unassembled WGS sequence"/>
</dbReference>
<dbReference type="EC" id="2.7.11.32" evidence="5"/>
<gene>
    <name evidence="6" type="ORF">HH303_11120</name>
</gene>
<evidence type="ECO:0000313" key="7">
    <source>
        <dbReference type="Proteomes" id="UP000539372"/>
    </source>
</evidence>
<dbReference type="GO" id="GO:0016776">
    <property type="term" value="F:phosphotransferase activity, phosphate group as acceptor"/>
    <property type="evidence" value="ECO:0007669"/>
    <property type="project" value="UniProtKB-UniRule"/>
</dbReference>
<dbReference type="AlphaFoldDB" id="A0A7Y0E226"/>
<evidence type="ECO:0000313" key="6">
    <source>
        <dbReference type="EMBL" id="NMM45031.1"/>
    </source>
</evidence>
<evidence type="ECO:0000256" key="4">
    <source>
        <dbReference type="ARBA" id="ARBA00022777"/>
    </source>
</evidence>
<keyword evidence="2 5" id="KW-0808">Transferase</keyword>
<comment type="similarity">
    <text evidence="5">Belongs to the pyruvate, phosphate/water dikinase regulatory protein family. PDRP subfamily.</text>
</comment>
<dbReference type="RefSeq" id="WP_169625407.1">
    <property type="nucleotide sequence ID" value="NZ_JABBNT010000003.1"/>
</dbReference>
<evidence type="ECO:0000256" key="2">
    <source>
        <dbReference type="ARBA" id="ARBA00022679"/>
    </source>
</evidence>
<dbReference type="PANTHER" id="PTHR31756">
    <property type="entry name" value="PYRUVATE, PHOSPHATE DIKINASE REGULATORY PROTEIN 1, CHLOROPLASTIC"/>
    <property type="match status" value="1"/>
</dbReference>
<accession>A0A7Y0E226</accession>
<comment type="function">
    <text evidence="5">Bifunctional serine/threonine kinase and phosphorylase involved in the regulation of the pyruvate, phosphate dikinase (PPDK) by catalyzing its phosphorylation/dephosphorylation.</text>
</comment>
<comment type="caution">
    <text evidence="6">The sequence shown here is derived from an EMBL/GenBank/DDBJ whole genome shotgun (WGS) entry which is preliminary data.</text>
</comment>
<dbReference type="HAMAP" id="MF_00921">
    <property type="entry name" value="PDRP"/>
    <property type="match status" value="1"/>
</dbReference>
<feature type="binding site" evidence="5">
    <location>
        <begin position="153"/>
        <end position="160"/>
    </location>
    <ligand>
        <name>ADP</name>
        <dbReference type="ChEBI" id="CHEBI:456216"/>
    </ligand>
</feature>
<keyword evidence="3 5" id="KW-0547">Nucleotide-binding</keyword>
<comment type="catalytic activity">
    <reaction evidence="5">
        <text>N(tele)-phospho-L-histidyl/L-threonyl-[pyruvate, phosphate dikinase] + ADP = N(tele)-phospho-L-histidyl/O-phospho-L-threonyl-[pyruvate, phosphate dikinase] + AMP + H(+)</text>
        <dbReference type="Rhea" id="RHEA:43692"/>
        <dbReference type="Rhea" id="RHEA-COMP:10650"/>
        <dbReference type="Rhea" id="RHEA-COMP:10651"/>
        <dbReference type="ChEBI" id="CHEBI:15378"/>
        <dbReference type="ChEBI" id="CHEBI:30013"/>
        <dbReference type="ChEBI" id="CHEBI:61977"/>
        <dbReference type="ChEBI" id="CHEBI:83586"/>
        <dbReference type="ChEBI" id="CHEBI:456215"/>
        <dbReference type="ChEBI" id="CHEBI:456216"/>
        <dbReference type="EC" id="2.7.11.32"/>
    </reaction>
</comment>
<evidence type="ECO:0000256" key="5">
    <source>
        <dbReference type="HAMAP-Rule" id="MF_00921"/>
    </source>
</evidence>
<protein>
    <recommendedName>
        <fullName evidence="5">Putative pyruvate, phosphate dikinase regulatory protein</fullName>
        <shortName evidence="5">PPDK regulatory protein</shortName>
        <ecNumber evidence="5">2.7.11.32</ecNumber>
        <ecNumber evidence="5">2.7.4.27</ecNumber>
    </recommendedName>
</protein>
<sequence length="288" mass="32456">MSEQPRAIQLYLVSDSTGETVQAIARACIVQFEGIEGIEHHWNLIRNTARIDHILEKVAADPGIVLFTFVNQDLRRHLLEGCRDLRVPCISVLDPFITAFENYIGTSARQQPGRQHALDADYFSRIDAMHYAMAHDDGQGLWNLHNADVVLTGVSRTSKTPTCIYLANRGIKAANVPFVPGIGLPQELLTMTGPNAPLVIGLTKDPARLVQIRKNRLKMIAEGDETDYVDLETVRKEVMTCRRICHERNWPVIDVSRRSIEETAAAIIEHYDRRLELREAGLKGNDKR</sequence>
<dbReference type="GO" id="GO:0004674">
    <property type="term" value="F:protein serine/threonine kinase activity"/>
    <property type="evidence" value="ECO:0007669"/>
    <property type="project" value="UniProtKB-UniRule"/>
</dbReference>
<evidence type="ECO:0000256" key="3">
    <source>
        <dbReference type="ARBA" id="ARBA00022741"/>
    </source>
</evidence>
<keyword evidence="4 5" id="KW-0418">Kinase</keyword>
<dbReference type="PANTHER" id="PTHR31756:SF3">
    <property type="entry name" value="PYRUVATE, PHOSPHATE DIKINASE REGULATORY PROTEIN 1, CHLOROPLASTIC"/>
    <property type="match status" value="1"/>
</dbReference>
<dbReference type="GO" id="GO:0043531">
    <property type="term" value="F:ADP binding"/>
    <property type="evidence" value="ECO:0007669"/>
    <property type="project" value="UniProtKB-UniRule"/>
</dbReference>
<dbReference type="NCBIfam" id="NF003742">
    <property type="entry name" value="PRK05339.1"/>
    <property type="match status" value="1"/>
</dbReference>
<name>A0A7Y0E226_9PROT</name>
<organism evidence="6 7">
    <name type="scientific">Pacificispira spongiicola</name>
    <dbReference type="NCBI Taxonomy" id="2729598"/>
    <lineage>
        <taxon>Bacteria</taxon>
        <taxon>Pseudomonadati</taxon>
        <taxon>Pseudomonadota</taxon>
        <taxon>Alphaproteobacteria</taxon>
        <taxon>Rhodospirillales</taxon>
        <taxon>Rhodospirillaceae</taxon>
        <taxon>Pacificispira</taxon>
    </lineage>
</organism>
<keyword evidence="7" id="KW-1185">Reference proteome</keyword>
<dbReference type="InterPro" id="IPR026565">
    <property type="entry name" value="PPDK_reg"/>
</dbReference>
<evidence type="ECO:0000256" key="1">
    <source>
        <dbReference type="ARBA" id="ARBA00022527"/>
    </source>
</evidence>
<dbReference type="EMBL" id="JABBNT010000003">
    <property type="protein sequence ID" value="NMM45031.1"/>
    <property type="molecule type" value="Genomic_DNA"/>
</dbReference>
<dbReference type="InterPro" id="IPR005177">
    <property type="entry name" value="Kinase-pyrophosphorylase"/>
</dbReference>
<reference evidence="6 7" key="1">
    <citation type="submission" date="2020-04" db="EMBL/GenBank/DDBJ databases">
        <title>Rhodospirillaceae bacterium KN72 isolated from deep sea.</title>
        <authorList>
            <person name="Zhang D.-C."/>
        </authorList>
    </citation>
    <scope>NUCLEOTIDE SEQUENCE [LARGE SCALE GENOMIC DNA]</scope>
    <source>
        <strain evidence="6 7">KN72</strain>
    </source>
</reference>
<keyword evidence="1 5" id="KW-0723">Serine/threonine-protein kinase</keyword>